<dbReference type="InterPro" id="IPR019956">
    <property type="entry name" value="Ubiquitin_dom"/>
</dbReference>
<organism evidence="3 4">
    <name type="scientific">Manihot esculenta</name>
    <name type="common">Cassava</name>
    <name type="synonym">Jatropha manihot</name>
    <dbReference type="NCBI Taxonomy" id="3983"/>
    <lineage>
        <taxon>Eukaryota</taxon>
        <taxon>Viridiplantae</taxon>
        <taxon>Streptophyta</taxon>
        <taxon>Embryophyta</taxon>
        <taxon>Tracheophyta</taxon>
        <taxon>Spermatophyta</taxon>
        <taxon>Magnoliopsida</taxon>
        <taxon>eudicotyledons</taxon>
        <taxon>Gunneridae</taxon>
        <taxon>Pentapetalae</taxon>
        <taxon>rosids</taxon>
        <taxon>fabids</taxon>
        <taxon>Malpighiales</taxon>
        <taxon>Euphorbiaceae</taxon>
        <taxon>Crotonoideae</taxon>
        <taxon>Manihoteae</taxon>
        <taxon>Manihot</taxon>
    </lineage>
</organism>
<dbReference type="OMA" id="MRNTINQ"/>
<feature type="compositionally biased region" description="Low complexity" evidence="1">
    <location>
        <begin position="549"/>
        <end position="563"/>
    </location>
</feature>
<feature type="compositionally biased region" description="Gly residues" evidence="1">
    <location>
        <begin position="461"/>
        <end position="476"/>
    </location>
</feature>
<dbReference type="PANTHER" id="PTHR15204">
    <property type="entry name" value="LARGE PROLINE-RICH PROTEIN BAG6"/>
    <property type="match status" value="1"/>
</dbReference>
<feature type="compositionally biased region" description="Low complexity" evidence="1">
    <location>
        <begin position="96"/>
        <end position="111"/>
    </location>
</feature>
<dbReference type="PRINTS" id="PR00348">
    <property type="entry name" value="UBIQUITIN"/>
</dbReference>
<name>A0A2C9VW39_MANES</name>
<feature type="region of interest" description="Disordered" evidence="1">
    <location>
        <begin position="846"/>
        <end position="876"/>
    </location>
</feature>
<feature type="region of interest" description="Disordered" evidence="1">
    <location>
        <begin position="545"/>
        <end position="569"/>
    </location>
</feature>
<feature type="compositionally biased region" description="Polar residues" evidence="1">
    <location>
        <begin position="112"/>
        <end position="130"/>
    </location>
</feature>
<dbReference type="FunFam" id="3.10.20.90:FF:000154">
    <property type="entry name" value="Large proline-rich protein BAG6"/>
    <property type="match status" value="1"/>
</dbReference>
<dbReference type="GO" id="GO:0071818">
    <property type="term" value="C:BAT3 complex"/>
    <property type="evidence" value="ECO:0000318"/>
    <property type="project" value="GO_Central"/>
</dbReference>
<feature type="domain" description="Ubiquitin-like" evidence="2">
    <location>
        <begin position="24"/>
        <end position="99"/>
    </location>
</feature>
<dbReference type="Gramene" id="Manes.05G140700.3.v8.1">
    <property type="protein sequence ID" value="Manes.05G140700.3.v8.1.CDS"/>
    <property type="gene ID" value="Manes.05G140700.v8.1"/>
</dbReference>
<evidence type="ECO:0000313" key="4">
    <source>
        <dbReference type="Proteomes" id="UP000091857"/>
    </source>
</evidence>
<dbReference type="STRING" id="3983.A0A2C9VW39"/>
<feature type="region of interest" description="Disordered" evidence="1">
    <location>
        <begin position="96"/>
        <end position="130"/>
    </location>
</feature>
<dbReference type="InterPro" id="IPR029071">
    <property type="entry name" value="Ubiquitin-like_domsf"/>
</dbReference>
<protein>
    <recommendedName>
        <fullName evidence="2">Ubiquitin-like domain-containing protein</fullName>
    </recommendedName>
</protein>
<feature type="compositionally biased region" description="Low complexity" evidence="1">
    <location>
        <begin position="608"/>
        <end position="625"/>
    </location>
</feature>
<feature type="region of interest" description="Disordered" evidence="1">
    <location>
        <begin position="711"/>
        <end position="754"/>
    </location>
</feature>
<dbReference type="PANTHER" id="PTHR15204:SF5">
    <property type="entry name" value="LARGE PROLINE-RICH PROTEIN BAG6 ISOFORM X1"/>
    <property type="match status" value="1"/>
</dbReference>
<dbReference type="AlphaFoldDB" id="A0A2C9VW39"/>
<dbReference type="Gene3D" id="3.10.20.90">
    <property type="entry name" value="Phosphatidylinositol 3-kinase Catalytic Subunit, Chain A, domain 1"/>
    <property type="match status" value="1"/>
</dbReference>
<feature type="region of interest" description="Disordered" evidence="1">
    <location>
        <begin position="455"/>
        <end position="477"/>
    </location>
</feature>
<keyword evidence="4" id="KW-1185">Reference proteome</keyword>
<dbReference type="SUPFAM" id="SSF54236">
    <property type="entry name" value="Ubiquitin-like"/>
    <property type="match status" value="1"/>
</dbReference>
<accession>A0A2C9VW39</accession>
<reference evidence="4" key="1">
    <citation type="journal article" date="2016" name="Nat. Biotechnol.">
        <title>Sequencing wild and cultivated cassava and related species reveals extensive interspecific hybridization and genetic diversity.</title>
        <authorList>
            <person name="Bredeson J.V."/>
            <person name="Lyons J.B."/>
            <person name="Prochnik S.E."/>
            <person name="Wu G.A."/>
            <person name="Ha C.M."/>
            <person name="Edsinger-Gonzales E."/>
            <person name="Grimwood J."/>
            <person name="Schmutz J."/>
            <person name="Rabbi I.Y."/>
            <person name="Egesi C."/>
            <person name="Nauluvula P."/>
            <person name="Lebot V."/>
            <person name="Ndunguru J."/>
            <person name="Mkamilo G."/>
            <person name="Bart R.S."/>
            <person name="Setter T.L."/>
            <person name="Gleadow R.M."/>
            <person name="Kulakow P."/>
            <person name="Ferguson M.E."/>
            <person name="Rounsley S."/>
            <person name="Rokhsar D.S."/>
        </authorList>
    </citation>
    <scope>NUCLEOTIDE SEQUENCE [LARGE SCALE GENOMIC DNA]</scope>
    <source>
        <strain evidence="4">cv. AM560-2</strain>
    </source>
</reference>
<proteinExistence type="predicted"/>
<dbReference type="SMART" id="SM00213">
    <property type="entry name" value="UBQ"/>
    <property type="match status" value="1"/>
</dbReference>
<evidence type="ECO:0000256" key="1">
    <source>
        <dbReference type="SAM" id="MobiDB-lite"/>
    </source>
</evidence>
<dbReference type="GO" id="GO:0031593">
    <property type="term" value="F:polyubiquitin modification-dependent protein binding"/>
    <property type="evidence" value="ECO:0000318"/>
    <property type="project" value="GO_Central"/>
</dbReference>
<dbReference type="PROSITE" id="PS50053">
    <property type="entry name" value="UBIQUITIN_2"/>
    <property type="match status" value="1"/>
</dbReference>
<dbReference type="InterPro" id="IPR000626">
    <property type="entry name" value="Ubiquitin-like_dom"/>
</dbReference>
<evidence type="ECO:0000259" key="2">
    <source>
        <dbReference type="PROSITE" id="PS50053"/>
    </source>
</evidence>
<feature type="region of interest" description="Disordered" evidence="1">
    <location>
        <begin position="586"/>
        <end position="694"/>
    </location>
</feature>
<dbReference type="Proteomes" id="UP000091857">
    <property type="component" value="Chromosome 5"/>
</dbReference>
<feature type="compositionally biased region" description="Polar residues" evidence="1">
    <location>
        <begin position="680"/>
        <end position="694"/>
    </location>
</feature>
<dbReference type="OrthoDB" id="267397at2759"/>
<dbReference type="EMBL" id="CM004391">
    <property type="protein sequence ID" value="OAY50496.1"/>
    <property type="molecule type" value="Genomic_DNA"/>
</dbReference>
<feature type="compositionally biased region" description="Basic and acidic residues" evidence="1">
    <location>
        <begin position="589"/>
        <end position="602"/>
    </location>
</feature>
<dbReference type="Pfam" id="PF00240">
    <property type="entry name" value="ubiquitin"/>
    <property type="match status" value="1"/>
</dbReference>
<comment type="caution">
    <text evidence="3">The sequence shown here is derived from an EMBL/GenBank/DDBJ whole genome shotgun (WGS) entry which is preliminary data.</text>
</comment>
<dbReference type="Gramene" id="Manes.05G140700.4.v8.1">
    <property type="protein sequence ID" value="Manes.05G140700.4.v8.1.CDS"/>
    <property type="gene ID" value="Manes.05G140700.v8.1"/>
</dbReference>
<dbReference type="GO" id="GO:0036503">
    <property type="term" value="P:ERAD pathway"/>
    <property type="evidence" value="ECO:0000318"/>
    <property type="project" value="GO_Central"/>
</dbReference>
<sequence>MANQYSNDGSSTSNISGESSDATVELNIKTLDSQIYSFQVDKNMLVAAFKEKIANEIGVPVGQQRLIFRGKVLKDEHHLSEYQVENGHTLHLVARQPTQSQPSTDTSSGDTNANNGTRGNDPSAGTPQNRVGQISHSVVLGTFNVGDQGEGIVPDLTRVIGAVLNSFGVGGQTAAHSIGGMQSSTMPNFSGQTPQGNETADALRSNVGGQSHVGNQTQSGQAFPGQPFQSLPQVMQIPVTAAVPVPSLRLPIPDSLSTLSEFMTRMEQALAQNGYQPNTSSSSTRDAPRVELPSNVQGLQALTVILRHAEQLLGGHVVTALSHIAECLERDGASSDPSIRGQIQTESAQVGLAMQHVGSLLLELGRTILTLRMGQSPADSSVNPGPAVYISPSGPNPLMVQPFPLQANSIFGGSALQPNPTNFSHVGIGSAPRNVNIHIHAGTSLAPVVSAIGTRASNGEGTQGERGNGTGSGGSGSVRVLPVRNVIAAAVPSHSTGAAVSVSNAAQPGLGVSISQPQSDPTSLSSVIAEVNSRLRNLVGTMQGENQHASGSVSSGASNGASSEQPSSMVINGAGESAVTLPVLTSEGDDQKNQNDHVRGSNEEATESLLSSNDVSSCSVGCSNGETSLKSKESSKNAPCSSEKPEVPEGAQAVPLGLGMGSLERKSKTRQPKSVVRSEPSGNHGTSNAPVSQNLNTGMIGQQLLQSLASRSSGTNRVGANEMHSGQGPPSLGRNPENIPLGEQGSVSQFDSSSVMSQVIHSPALNGLLAGVSEQTGVGSPNVLRNMLQQLTQNPQIMSTVSQIAQQVESQDLGDMFSGLGSGQGSGIDLSRMVQQMMPVVSQVLGRGSSTQPFSPVEPEPQLQYNESRSSENEKPNVQIDLQEVAHRIEHSDAPGDIFRAVAENAGRLNGNESRSLDIVHELSNNADLVNDYMEMLQRDIHQLLQSDPVNDES</sequence>
<dbReference type="GO" id="GO:0051787">
    <property type="term" value="F:misfolded protein binding"/>
    <property type="evidence" value="ECO:0000318"/>
    <property type="project" value="GO_Central"/>
</dbReference>
<feature type="compositionally biased region" description="Low complexity" evidence="1">
    <location>
        <begin position="744"/>
        <end position="754"/>
    </location>
</feature>
<gene>
    <name evidence="3" type="ORF">MANES_05G140700v8</name>
</gene>
<evidence type="ECO:0000313" key="3">
    <source>
        <dbReference type="EMBL" id="OAY50496.1"/>
    </source>
</evidence>